<evidence type="ECO:0000256" key="2">
    <source>
        <dbReference type="SAM" id="SignalP"/>
    </source>
</evidence>
<evidence type="ECO:0000256" key="1">
    <source>
        <dbReference type="SAM" id="MobiDB-lite"/>
    </source>
</evidence>
<evidence type="ECO:0000313" key="4">
    <source>
        <dbReference type="Proteomes" id="UP000570595"/>
    </source>
</evidence>
<gene>
    <name evidence="3" type="ORF">FOZ61_010501</name>
</gene>
<comment type="caution">
    <text evidence="3">The sequence shown here is derived from an EMBL/GenBank/DDBJ whole genome shotgun (WGS) entry which is preliminary data.</text>
</comment>
<feature type="chain" id="PRO_5029451576" evidence="2">
    <location>
        <begin position="19"/>
        <end position="369"/>
    </location>
</feature>
<feature type="region of interest" description="Disordered" evidence="1">
    <location>
        <begin position="183"/>
        <end position="355"/>
    </location>
</feature>
<dbReference type="Proteomes" id="UP000570595">
    <property type="component" value="Unassembled WGS sequence"/>
</dbReference>
<feature type="compositionally biased region" description="Basic and acidic residues" evidence="1">
    <location>
        <begin position="312"/>
        <end position="335"/>
    </location>
</feature>
<feature type="compositionally biased region" description="Acidic residues" evidence="1">
    <location>
        <begin position="302"/>
        <end position="311"/>
    </location>
</feature>
<sequence>MTVSRVWYSLASFVAVVAYDMTADFALDVHDSIKEKFSEAARESMLEVQKHLREVLSPLHHMVIPAPVASGDPVCVELKDAEGDVVLTQSAQIDYCEPYGTDMSFVVKIGSVTKTLNLPPFIDPTGGSITVPRFFSHLYNGTDCDVSKKLDGGLAGITEVISVHVEKDVCPGDDPAVLWPAVKTTKSKESLPKQKAESAEPEKEEATPEGEEAKPKKEEAKPKKEEAKPKKEEAKPKKEEAKPKKEAEPEKEEVKPKEEAEPEKEEAEPKEEEVKPEKEEVKPEKEEVEPKEEEVKPVKEEAELEEIASTEEESKPESELPESKTEVEAEKSVDEKADDEDSETGKFSAVEEAAVAPTIQSAVVPIMMA</sequence>
<evidence type="ECO:0000313" key="3">
    <source>
        <dbReference type="EMBL" id="KAF4665820.1"/>
    </source>
</evidence>
<organism evidence="3 4">
    <name type="scientific">Perkinsus olseni</name>
    <name type="common">Perkinsus atlanticus</name>
    <dbReference type="NCBI Taxonomy" id="32597"/>
    <lineage>
        <taxon>Eukaryota</taxon>
        <taxon>Sar</taxon>
        <taxon>Alveolata</taxon>
        <taxon>Perkinsozoa</taxon>
        <taxon>Perkinsea</taxon>
        <taxon>Perkinsida</taxon>
        <taxon>Perkinsidae</taxon>
        <taxon>Perkinsus</taxon>
    </lineage>
</organism>
<feature type="compositionally biased region" description="Acidic residues" evidence="1">
    <location>
        <begin position="260"/>
        <end position="271"/>
    </location>
</feature>
<name>A0A7J6M3R2_PEROL</name>
<accession>A0A7J6M3R2</accession>
<reference evidence="3 4" key="1">
    <citation type="submission" date="2020-04" db="EMBL/GenBank/DDBJ databases">
        <title>Perkinsus olseni comparative genomics.</title>
        <authorList>
            <person name="Bogema D.R."/>
        </authorList>
    </citation>
    <scope>NUCLEOTIDE SEQUENCE [LARGE SCALE GENOMIC DNA]</scope>
    <source>
        <strain evidence="3">ATCC PRA-179</strain>
    </source>
</reference>
<feature type="signal peptide" evidence="2">
    <location>
        <begin position="1"/>
        <end position="18"/>
    </location>
</feature>
<dbReference type="EMBL" id="JABAHT010000086">
    <property type="protein sequence ID" value="KAF4665820.1"/>
    <property type="molecule type" value="Genomic_DNA"/>
</dbReference>
<protein>
    <submittedName>
        <fullName evidence="3">Uncharacterized protein</fullName>
    </submittedName>
</protein>
<keyword evidence="2" id="KW-0732">Signal</keyword>
<dbReference type="OrthoDB" id="438008at2759"/>
<dbReference type="AlphaFoldDB" id="A0A7J6M3R2"/>
<feature type="compositionally biased region" description="Basic and acidic residues" evidence="1">
    <location>
        <begin position="186"/>
        <end position="259"/>
    </location>
</feature>
<proteinExistence type="predicted"/>
<feature type="compositionally biased region" description="Basic and acidic residues" evidence="1">
    <location>
        <begin position="272"/>
        <end position="285"/>
    </location>
</feature>